<proteinExistence type="predicted"/>
<keyword evidence="1" id="KW-0175">Coiled coil</keyword>
<protein>
    <recommendedName>
        <fullName evidence="4">Type IV pilus biogenesis protein PilP</fullName>
    </recommendedName>
</protein>
<feature type="coiled-coil region" evidence="1">
    <location>
        <begin position="84"/>
        <end position="111"/>
    </location>
</feature>
<evidence type="ECO:0000256" key="1">
    <source>
        <dbReference type="SAM" id="Coils"/>
    </source>
</evidence>
<evidence type="ECO:0008006" key="4">
    <source>
        <dbReference type="Google" id="ProtNLM"/>
    </source>
</evidence>
<dbReference type="Proteomes" id="UP001273505">
    <property type="component" value="Unassembled WGS sequence"/>
</dbReference>
<dbReference type="RefSeq" id="WP_302722252.1">
    <property type="nucleotide sequence ID" value="NZ_JAULRU010000514.1"/>
</dbReference>
<reference evidence="2 3" key="1">
    <citation type="submission" date="2023-11" db="EMBL/GenBank/DDBJ databases">
        <title>Gilvimarinus fulvus sp. nov., isolated from the surface of Kelp.</title>
        <authorList>
            <person name="Sun Y.Y."/>
            <person name="Gong Y."/>
            <person name="Du Z.J."/>
        </authorList>
    </citation>
    <scope>NUCLEOTIDE SEQUENCE [LARGE SCALE GENOMIC DNA]</scope>
    <source>
        <strain evidence="2 3">SDUM040013</strain>
    </source>
</reference>
<dbReference type="EMBL" id="JAXAFO010000025">
    <property type="protein sequence ID" value="MDX6850500.1"/>
    <property type="molecule type" value="Genomic_DNA"/>
</dbReference>
<keyword evidence="3" id="KW-1185">Reference proteome</keyword>
<organism evidence="2 3">
    <name type="scientific">Gilvimarinus gilvus</name>
    <dbReference type="NCBI Taxonomy" id="3058038"/>
    <lineage>
        <taxon>Bacteria</taxon>
        <taxon>Pseudomonadati</taxon>
        <taxon>Pseudomonadota</taxon>
        <taxon>Gammaproteobacteria</taxon>
        <taxon>Cellvibrionales</taxon>
        <taxon>Cellvibrionaceae</taxon>
        <taxon>Gilvimarinus</taxon>
    </lineage>
</organism>
<name>A0ABU4S017_9GAMM</name>
<sequence length="219" mass="23384">MKTSEKVLIGILVVAGAAIGYSELSGDSDSVADKEIVKVPDPVLVPVQEYKDQSVDPVIRLPGNAETLITKEHQLLVAGYDAKIAEHKKTADIAEVDVDKAKAELANRRKEGESLASHNTMYNPQQPTTIDTAASKSEHVPSQVAINTFLPDGRAITSINGVSTVVSEGQTYAGITIKNIDRSGQRLTYTDGGVSKSIAYSKLVGRSHPTVKPMKSSTK</sequence>
<evidence type="ECO:0000313" key="2">
    <source>
        <dbReference type="EMBL" id="MDX6850500.1"/>
    </source>
</evidence>
<accession>A0ABU4S017</accession>
<comment type="caution">
    <text evidence="2">The sequence shown here is derived from an EMBL/GenBank/DDBJ whole genome shotgun (WGS) entry which is preliminary data.</text>
</comment>
<gene>
    <name evidence="2" type="ORF">SCD92_14100</name>
</gene>
<evidence type="ECO:0000313" key="3">
    <source>
        <dbReference type="Proteomes" id="UP001273505"/>
    </source>
</evidence>